<evidence type="ECO:0000259" key="3">
    <source>
        <dbReference type="Pfam" id="PF21467"/>
    </source>
</evidence>
<keyword evidence="2" id="KW-0326">Glycosidase</keyword>
<dbReference type="GO" id="GO:0004553">
    <property type="term" value="F:hydrolase activity, hydrolyzing O-glycosyl compounds"/>
    <property type="evidence" value="ECO:0007669"/>
    <property type="project" value="InterPro"/>
</dbReference>
<dbReference type="GO" id="GO:0005975">
    <property type="term" value="P:carbohydrate metabolic process"/>
    <property type="evidence" value="ECO:0007669"/>
    <property type="project" value="InterPro"/>
</dbReference>
<dbReference type="InterPro" id="IPR001944">
    <property type="entry name" value="Glycoside_Hdrlase_35"/>
</dbReference>
<organism evidence="4">
    <name type="scientific">Cucumis melo</name>
    <name type="common">Muskmelon</name>
    <dbReference type="NCBI Taxonomy" id="3656"/>
    <lineage>
        <taxon>Eukaryota</taxon>
        <taxon>Viridiplantae</taxon>
        <taxon>Streptophyta</taxon>
        <taxon>Embryophyta</taxon>
        <taxon>Tracheophyta</taxon>
        <taxon>Spermatophyta</taxon>
        <taxon>Magnoliopsida</taxon>
        <taxon>eudicotyledons</taxon>
        <taxon>Gunneridae</taxon>
        <taxon>Pentapetalae</taxon>
        <taxon>rosids</taxon>
        <taxon>fabids</taxon>
        <taxon>Cucurbitales</taxon>
        <taxon>Cucurbitaceae</taxon>
        <taxon>Benincaseae</taxon>
        <taxon>Cucumis</taxon>
    </lineage>
</organism>
<reference evidence="4" key="1">
    <citation type="submission" date="2023-03" db="UniProtKB">
        <authorList>
            <consortium name="EnsemblPlants"/>
        </authorList>
    </citation>
    <scope>IDENTIFICATION</scope>
</reference>
<evidence type="ECO:0000313" key="4">
    <source>
        <dbReference type="EnsemblPlants" id="MELO3C035425.2.1"/>
    </source>
</evidence>
<proteinExistence type="predicted"/>
<dbReference type="Pfam" id="PF21467">
    <property type="entry name" value="BetaGal_gal-bd"/>
    <property type="match status" value="1"/>
</dbReference>
<dbReference type="InterPro" id="IPR048913">
    <property type="entry name" value="BetaGal_gal-bd"/>
</dbReference>
<dbReference type="InterPro" id="IPR008979">
    <property type="entry name" value="Galactose-bd-like_sf"/>
</dbReference>
<feature type="domain" description="Beta-galactosidase galactose-binding" evidence="3">
    <location>
        <begin position="29"/>
        <end position="76"/>
    </location>
</feature>
<name>A0A9I9ELL6_CUCME</name>
<evidence type="ECO:0000256" key="1">
    <source>
        <dbReference type="ARBA" id="ARBA00022801"/>
    </source>
</evidence>
<dbReference type="EnsemblPlants" id="MELO3C035425.2.1">
    <property type="protein sequence ID" value="MELO3C035425.2.1"/>
    <property type="gene ID" value="MELO3C035425.2"/>
</dbReference>
<evidence type="ECO:0000256" key="2">
    <source>
        <dbReference type="ARBA" id="ARBA00023295"/>
    </source>
</evidence>
<protein>
    <recommendedName>
        <fullName evidence="3">Beta-galactosidase galactose-binding domain-containing protein</fullName>
    </recommendedName>
</protein>
<keyword evidence="1" id="KW-0378">Hydrolase</keyword>
<accession>A0A9I9ELL6</accession>
<sequence>MKDTLQGNGKFAANLLLEQKRVTVDFSDYFWYMTKVDTSRTSSLQNVTLQVNTKGHVLHAFVNKRYIGSQWKSNGQSFVFEKPIRNPFY</sequence>
<dbReference type="PANTHER" id="PTHR23421">
    <property type="entry name" value="BETA-GALACTOSIDASE RELATED"/>
    <property type="match status" value="1"/>
</dbReference>
<dbReference type="Gramene" id="MELO3C035425.2.1">
    <property type="protein sequence ID" value="MELO3C035425.2.1"/>
    <property type="gene ID" value="MELO3C035425.2"/>
</dbReference>
<dbReference type="SUPFAM" id="SSF49785">
    <property type="entry name" value="Galactose-binding domain-like"/>
    <property type="match status" value="1"/>
</dbReference>
<dbReference type="AlphaFoldDB" id="A0A9I9ELL6"/>